<dbReference type="InterPro" id="IPR036594">
    <property type="entry name" value="Meth_synthase_dom"/>
</dbReference>
<feature type="binding site" evidence="12">
    <location>
        <position position="492"/>
    </location>
    <ligand>
        <name>methylcob(III)alamin</name>
        <dbReference type="ChEBI" id="CHEBI:28115"/>
    </ligand>
</feature>
<accession>M7ND11</accession>
<dbReference type="PROSITE" id="PS50972">
    <property type="entry name" value="PTERIN_BINDING"/>
    <property type="match status" value="1"/>
</dbReference>
<dbReference type="PANTHER" id="PTHR45833">
    <property type="entry name" value="METHIONINE SYNTHASE"/>
    <property type="match status" value="1"/>
</dbReference>
<keyword evidence="18" id="KW-1185">Reference proteome</keyword>
<keyword evidence="2 10" id="KW-0489">Methyltransferase</keyword>
<evidence type="ECO:0000256" key="7">
    <source>
        <dbReference type="ARBA" id="ARBA00022737"/>
    </source>
</evidence>
<dbReference type="OrthoDB" id="9803687at2"/>
<keyword evidence="8 10" id="KW-0170">Cobalt</keyword>
<dbReference type="PROSITE" id="PS51332">
    <property type="entry name" value="B12_BINDING"/>
    <property type="match status" value="1"/>
</dbReference>
<dbReference type="Gene3D" id="3.20.20.20">
    <property type="entry name" value="Dihydropteroate synthase-like"/>
    <property type="match status" value="1"/>
</dbReference>
<sequence>MSDTKHQTSNTKYQKYLTLSGLEPLVVTPESNFINVGERTNVTGSRKFLRLIKEGDYNEALEVARHQVEGGAQILDVNMDEGMLDGKYAMTKFLNLIASEPDIARIPIMIDSSKWEIIEAGLKVVQGKSVVNSISLKEGEAEFIHHAKLVKRYGAAVIVMAFDEVGQADTYQRRIDICKRSYDILVNRVNFPPQDIIFDPNIFPVATGMEAHRKNALDFFMATKWIRENLPYANVSGGVSNVSFSFRGNDTVREAMHASFLYHAIQHGMNLGIVNPAMLEVYDEIDNQLLELVEDVFFDRRDDATERLLDFAESVHASRVRTSREGTSRDLSVLQEWRNHSLQDRITHALVKGIDNFIIEDVEEARLSVSKPIEVIEGHLMIGMNVVGDLFGSGKMFLPQVVKSARVMKKAVAYLQPFIEAEKDGKASSAGKILMATVKGDVHDIGKNIVSVVLGCNNYEIIDLGVMVPPEKIIEAAIAEKVDIIGLSGLITPSLDEMAYVSQEMEKKNLDIPLIIGGATTSRAHTSVKIAPNYSETVVHINDASRAVTVVGNLLQKDNGVFKEQIKKEYDGFREQFLKRTKQKEYLSIAEARKNKFQIDWNTSEIVKPKQLGVQILEDFDLKKLEDFIDWSPFFRSWNLHGRYPDILEDDVVGEQAKELFNDAKVLLNRIFDEKLLKANAVFGLFPANSVNDDDIEIQNSEFRIQNYKFLTLRQQSKKAAGKPNLALADFIAPKETGIQDYLGCFCVSTGFGTEELAKEFEKQHDDYNAIMIKALADRLAEAFAEYLHKEVRTNYWNYVQDESLTNEDLIKENYKGIRPAPGYPACPDHLEKKTIWELLKVKENIGVELTESLAMWPAASVSGYYFANPEAKYFGLGKINQDQVKDYAIRRGVTEAEAEKWLRPNLAD</sequence>
<organism evidence="17 18">
    <name type="scientific">Xanthomarina gelatinilytica</name>
    <dbReference type="NCBI Taxonomy" id="1137281"/>
    <lineage>
        <taxon>Bacteria</taxon>
        <taxon>Pseudomonadati</taxon>
        <taxon>Bacteroidota</taxon>
        <taxon>Flavobacteriia</taxon>
        <taxon>Flavobacteriales</taxon>
        <taxon>Flavobacteriaceae</taxon>
        <taxon>Xanthomarina</taxon>
    </lineage>
</organism>
<evidence type="ECO:0000256" key="6">
    <source>
        <dbReference type="ARBA" id="ARBA00022723"/>
    </source>
</evidence>
<comment type="function">
    <text evidence="10">Catalyzes the transfer of a methyl group from methyl-cobalamin to homocysteine, yielding enzyme-bound cob(I)alamin and methionine. Subsequently, remethylates the cofactor using methyltetrahydrofolate.</text>
</comment>
<dbReference type="InterPro" id="IPR006158">
    <property type="entry name" value="Cobalamin-bd"/>
</dbReference>
<keyword evidence="7" id="KW-0677">Repeat</keyword>
<dbReference type="SUPFAM" id="SSF56507">
    <property type="entry name" value="Methionine synthase activation domain-like"/>
    <property type="match status" value="1"/>
</dbReference>
<dbReference type="InterPro" id="IPR033706">
    <property type="entry name" value="Met_synthase_B12-bd"/>
</dbReference>
<evidence type="ECO:0000256" key="1">
    <source>
        <dbReference type="ARBA" id="ARBA00010398"/>
    </source>
</evidence>
<dbReference type="PANTHER" id="PTHR45833:SF1">
    <property type="entry name" value="METHIONINE SYNTHASE"/>
    <property type="match status" value="1"/>
</dbReference>
<feature type="binding site" evidence="12">
    <location>
        <begin position="440"/>
        <end position="444"/>
    </location>
    <ligand>
        <name>methylcob(III)alamin</name>
        <dbReference type="ChEBI" id="CHEBI:28115"/>
    </ligand>
</feature>
<dbReference type="GO" id="GO:0005829">
    <property type="term" value="C:cytosol"/>
    <property type="evidence" value="ECO:0007669"/>
    <property type="project" value="TreeGrafter"/>
</dbReference>
<dbReference type="AlphaFoldDB" id="M7ND11"/>
<dbReference type="Pfam" id="PF00809">
    <property type="entry name" value="Pterin_bind"/>
    <property type="match status" value="1"/>
</dbReference>
<dbReference type="PIRSF" id="PIRSF000381">
    <property type="entry name" value="MetH"/>
    <property type="match status" value="1"/>
</dbReference>
<evidence type="ECO:0000259" key="13">
    <source>
        <dbReference type="PROSITE" id="PS50972"/>
    </source>
</evidence>
<keyword evidence="10" id="KW-0862">Zinc</keyword>
<feature type="binding site" evidence="12">
    <location>
        <position position="377"/>
    </location>
    <ligand>
        <name>methylcob(III)alamin</name>
        <dbReference type="ChEBI" id="CHEBI:28115"/>
    </ligand>
</feature>
<dbReference type="NCBIfam" id="TIGR02082">
    <property type="entry name" value="metH"/>
    <property type="match status" value="1"/>
</dbReference>
<feature type="binding site" evidence="12">
    <location>
        <begin position="874"/>
        <end position="875"/>
    </location>
    <ligand>
        <name>S-adenosyl-L-methionine</name>
        <dbReference type="ChEBI" id="CHEBI:59789"/>
    </ligand>
</feature>
<dbReference type="SUPFAM" id="SSF47644">
    <property type="entry name" value="Methionine synthase domain"/>
    <property type="match status" value="1"/>
</dbReference>
<dbReference type="FunFam" id="3.40.50.280:FF:000001">
    <property type="entry name" value="Methionine synthase"/>
    <property type="match status" value="1"/>
</dbReference>
<evidence type="ECO:0000259" key="16">
    <source>
        <dbReference type="PROSITE" id="PS51337"/>
    </source>
</evidence>
<keyword evidence="6 10" id="KW-0479">Metal-binding</keyword>
<evidence type="ECO:0000259" key="15">
    <source>
        <dbReference type="PROSITE" id="PS51332"/>
    </source>
</evidence>
<dbReference type="UniPathway" id="UPA00051">
    <property type="reaction ID" value="UER00081"/>
</dbReference>
<feature type="domain" description="B12-binding N-terminal" evidence="16">
    <location>
        <begin position="333"/>
        <end position="427"/>
    </location>
</feature>
<comment type="caution">
    <text evidence="17">The sequence shown here is derived from an EMBL/GenBank/DDBJ whole genome shotgun (WGS) entry which is preliminary data.</text>
</comment>
<dbReference type="GO" id="GO:0032259">
    <property type="term" value="P:methylation"/>
    <property type="evidence" value="ECO:0007669"/>
    <property type="project" value="UniProtKB-KW"/>
</dbReference>
<dbReference type="FunFam" id="1.10.1240.10:FF:000001">
    <property type="entry name" value="Methionine synthase"/>
    <property type="match status" value="1"/>
</dbReference>
<dbReference type="InterPro" id="IPR000489">
    <property type="entry name" value="Pterin-binding_dom"/>
</dbReference>
<feature type="domain" description="B12-binding" evidence="15">
    <location>
        <begin position="430"/>
        <end position="565"/>
    </location>
</feature>
<keyword evidence="10" id="KW-0486">Methionine biosynthesis</keyword>
<dbReference type="PROSITE" id="PS51337">
    <property type="entry name" value="B12_BINDING_NTER"/>
    <property type="match status" value="1"/>
</dbReference>
<evidence type="ECO:0000256" key="9">
    <source>
        <dbReference type="NCBIfam" id="TIGR02082"/>
    </source>
</evidence>
<dbReference type="GO" id="GO:0046653">
    <property type="term" value="P:tetrahydrofolate metabolic process"/>
    <property type="evidence" value="ECO:0007669"/>
    <property type="project" value="TreeGrafter"/>
</dbReference>
<evidence type="ECO:0000256" key="10">
    <source>
        <dbReference type="PIRNR" id="PIRNR000381"/>
    </source>
</evidence>
<dbReference type="EMBL" id="ANLA01000004">
    <property type="protein sequence ID" value="EMQ96378.1"/>
    <property type="molecule type" value="Genomic_DNA"/>
</dbReference>
<keyword evidence="5 10" id="KW-0949">S-adenosyl-L-methionine</keyword>
<dbReference type="RefSeq" id="WP_007648014.1">
    <property type="nucleotide sequence ID" value="NZ_ANLA01000004.1"/>
</dbReference>
<evidence type="ECO:0000256" key="4">
    <source>
        <dbReference type="ARBA" id="ARBA00022679"/>
    </source>
</evidence>
<name>M7ND11_9FLAO</name>
<dbReference type="Gene3D" id="3.40.50.280">
    <property type="entry name" value="Cobalamin-binding domain"/>
    <property type="match status" value="1"/>
</dbReference>
<dbReference type="FunFam" id="3.20.20.20:FF:000002">
    <property type="entry name" value="Methionine synthase"/>
    <property type="match status" value="1"/>
</dbReference>
<evidence type="ECO:0000313" key="18">
    <source>
        <dbReference type="Proteomes" id="UP000012024"/>
    </source>
</evidence>
<evidence type="ECO:0000259" key="14">
    <source>
        <dbReference type="PROSITE" id="PS50974"/>
    </source>
</evidence>
<keyword evidence="4 10" id="KW-0808">Transferase</keyword>
<dbReference type="InterPro" id="IPR036724">
    <property type="entry name" value="Cobalamin-bd_sf"/>
</dbReference>
<protein>
    <recommendedName>
        <fullName evidence="9 10">Methionine synthase</fullName>
        <ecNumber evidence="9 10">2.1.1.13</ecNumber>
    </recommendedName>
    <alternativeName>
        <fullName evidence="10">5-methyltetrahydrofolate--homocysteine methyltransferase</fullName>
    </alternativeName>
</protein>
<comment type="pathway">
    <text evidence="10">Amino-acid biosynthesis; L-methionine biosynthesis via de novo pathway; L-methionine from L-homocysteine (MetH route): step 1/1.</text>
</comment>
<dbReference type="eggNOG" id="COG1410">
    <property type="taxonomic scope" value="Bacteria"/>
</dbReference>
<dbReference type="GO" id="GO:0008705">
    <property type="term" value="F:methionine synthase activity"/>
    <property type="evidence" value="ECO:0007669"/>
    <property type="project" value="UniProtKB-UniRule"/>
</dbReference>
<comment type="domain">
    <text evidence="10">Modular enzyme with four functionally distinct domains. The isolated Hcy-binding domain catalyzes methyl transfer from free methylcobalamin to homocysteine. The Hcy-binding domain in association with the pterin-binding domain catalyzes the methylation of cob(I)alamin by methyltetrahydrofolate and the methylation of homocysteine. The B12-binding domain binds the cofactor. The AdoMet activation domain binds S-adenosyl-L-methionine. Under aerobic conditions cob(I)alamin can be converted to inactive cob(II)alamin. Reductive methylation by S-adenosyl-L-methionine and flavodoxin regenerates methylcobalamin.</text>
</comment>
<dbReference type="Gene3D" id="1.10.288.10">
    <property type="entry name" value="Cobalamin-dependent Methionine Synthase, domain 2"/>
    <property type="match status" value="1"/>
</dbReference>
<proteinExistence type="inferred from homology"/>
<dbReference type="SUPFAM" id="SSF52242">
    <property type="entry name" value="Cobalamin (vitamin B12)-binding domain"/>
    <property type="match status" value="1"/>
</dbReference>
<dbReference type="PATRIC" id="fig|1137281.3.peg.867"/>
<dbReference type="InterPro" id="IPR004223">
    <property type="entry name" value="VitB12-dep_Met_synth_activ_dom"/>
</dbReference>
<evidence type="ECO:0000256" key="8">
    <source>
        <dbReference type="ARBA" id="ARBA00023285"/>
    </source>
</evidence>
<gene>
    <name evidence="17" type="ORF">D778_02268</name>
</gene>
<keyword evidence="3 10" id="KW-0846">Cobalamin</keyword>
<feature type="binding site" description="axial binding residue" evidence="11">
    <location>
        <position position="443"/>
    </location>
    <ligand>
        <name>methylcob(III)alamin</name>
        <dbReference type="ChEBI" id="CHEBI:28115"/>
    </ligand>
    <ligandPart>
        <name>Co</name>
        <dbReference type="ChEBI" id="CHEBI:27638"/>
    </ligandPart>
</feature>
<evidence type="ECO:0000256" key="2">
    <source>
        <dbReference type="ARBA" id="ARBA00022603"/>
    </source>
</evidence>
<evidence type="ECO:0000313" key="17">
    <source>
        <dbReference type="EMBL" id="EMQ96378.1"/>
    </source>
</evidence>
<dbReference type="SMART" id="SM01018">
    <property type="entry name" value="B12-binding_2"/>
    <property type="match status" value="1"/>
</dbReference>
<dbReference type="InterPro" id="IPR037010">
    <property type="entry name" value="VitB12-dep_Met_synth_activ_sf"/>
</dbReference>
<dbReference type="Pfam" id="PF02310">
    <property type="entry name" value="B12-binding"/>
    <property type="match status" value="1"/>
</dbReference>
<dbReference type="Pfam" id="PF02607">
    <property type="entry name" value="B12-binding_2"/>
    <property type="match status" value="1"/>
</dbReference>
<dbReference type="GeneID" id="98640783"/>
<reference evidence="17 18" key="1">
    <citation type="submission" date="2012-12" db="EMBL/GenBank/DDBJ databases">
        <title>Genome assembly of Formosa sp. AK20.</title>
        <authorList>
            <person name="Kumar R."/>
            <person name="Khatri I."/>
            <person name="Vaidya B."/>
            <person name="Subramanian S."/>
            <person name="Pinnaka A."/>
        </authorList>
    </citation>
    <scope>NUCLEOTIDE SEQUENCE [LARGE SCALE GENOMIC DNA]</scope>
    <source>
        <strain evidence="17 18">AK20</strain>
    </source>
</reference>
<evidence type="ECO:0000256" key="3">
    <source>
        <dbReference type="ARBA" id="ARBA00022628"/>
    </source>
</evidence>
<comment type="catalytic activity">
    <reaction evidence="10">
        <text>(6S)-5-methyl-5,6,7,8-tetrahydrofolate + L-homocysteine = (6S)-5,6,7,8-tetrahydrofolate + L-methionine</text>
        <dbReference type="Rhea" id="RHEA:11172"/>
        <dbReference type="ChEBI" id="CHEBI:18608"/>
        <dbReference type="ChEBI" id="CHEBI:57453"/>
        <dbReference type="ChEBI" id="CHEBI:57844"/>
        <dbReference type="ChEBI" id="CHEBI:58199"/>
        <dbReference type="EC" id="2.1.1.13"/>
    </reaction>
</comment>
<dbReference type="Pfam" id="PF02965">
    <property type="entry name" value="Met_synt_B12"/>
    <property type="match status" value="1"/>
</dbReference>
<evidence type="ECO:0000256" key="11">
    <source>
        <dbReference type="PIRSR" id="PIRSR000381-1"/>
    </source>
</evidence>
<dbReference type="EC" id="2.1.1.13" evidence="9 10"/>
<dbReference type="InterPro" id="IPR011822">
    <property type="entry name" value="MetH"/>
</dbReference>
<dbReference type="Gene3D" id="3.10.196.10">
    <property type="entry name" value="Vitamin B12-dependent methionine synthase, activation domain"/>
    <property type="match status" value="1"/>
</dbReference>
<comment type="cofactor">
    <cofactor evidence="10">
        <name>Zn(2+)</name>
        <dbReference type="ChEBI" id="CHEBI:29105"/>
    </cofactor>
</comment>
<feature type="binding site" evidence="12">
    <location>
        <position position="819"/>
    </location>
    <ligand>
        <name>S-adenosyl-L-methionine</name>
        <dbReference type="ChEBI" id="CHEBI:59789"/>
    </ligand>
</feature>
<dbReference type="PROSITE" id="PS50974">
    <property type="entry name" value="ADOMET_ACTIVATION"/>
    <property type="match status" value="1"/>
</dbReference>
<dbReference type="GO" id="GO:0050667">
    <property type="term" value="P:homocysteine metabolic process"/>
    <property type="evidence" value="ECO:0007669"/>
    <property type="project" value="TreeGrafter"/>
</dbReference>
<dbReference type="InterPro" id="IPR050554">
    <property type="entry name" value="Met_Synthase/Corrinoid"/>
</dbReference>
<comment type="similarity">
    <text evidence="1">Belongs to the vitamin-B12 dependent methionine synthase family.</text>
</comment>
<feature type="domain" description="AdoMet activation" evidence="14">
    <location>
        <begin position="580"/>
        <end position="909"/>
    </location>
</feature>
<dbReference type="GO" id="GO:0031419">
    <property type="term" value="F:cobalamin binding"/>
    <property type="evidence" value="ECO:0007669"/>
    <property type="project" value="UniProtKB-UniRule"/>
</dbReference>
<feature type="binding site" evidence="12">
    <location>
        <position position="544"/>
    </location>
    <ligand>
        <name>methylcob(III)alamin</name>
        <dbReference type="ChEBI" id="CHEBI:28115"/>
    </ligand>
</feature>
<feature type="domain" description="Pterin-binding" evidence="13">
    <location>
        <begin position="33"/>
        <end position="294"/>
    </location>
</feature>
<dbReference type="GO" id="GO:0008270">
    <property type="term" value="F:zinc ion binding"/>
    <property type="evidence" value="ECO:0007669"/>
    <property type="project" value="UniProtKB-UniRule"/>
</dbReference>
<dbReference type="CDD" id="cd00740">
    <property type="entry name" value="MeTr"/>
    <property type="match status" value="1"/>
</dbReference>
<keyword evidence="10" id="KW-0028">Amino-acid biosynthesis</keyword>
<dbReference type="InterPro" id="IPR003759">
    <property type="entry name" value="Cbl-bd_cap"/>
</dbReference>
<dbReference type="Gene3D" id="1.10.1240.10">
    <property type="entry name" value="Methionine synthase domain"/>
    <property type="match status" value="1"/>
</dbReference>
<dbReference type="Proteomes" id="UP000012024">
    <property type="component" value="Unassembled WGS sequence"/>
</dbReference>
<comment type="cofactor">
    <cofactor evidence="10 11">
        <name>methylcob(III)alamin</name>
        <dbReference type="ChEBI" id="CHEBI:28115"/>
    </cofactor>
</comment>
<dbReference type="CDD" id="cd02069">
    <property type="entry name" value="methionine_synthase_B12_BD"/>
    <property type="match status" value="1"/>
</dbReference>
<evidence type="ECO:0000256" key="5">
    <source>
        <dbReference type="ARBA" id="ARBA00022691"/>
    </source>
</evidence>
<feature type="binding site" evidence="12">
    <location>
        <position position="488"/>
    </location>
    <ligand>
        <name>methylcob(III)alamin</name>
        <dbReference type="ChEBI" id="CHEBI:28115"/>
    </ligand>
</feature>
<evidence type="ECO:0000256" key="12">
    <source>
        <dbReference type="PIRSR" id="PIRSR000381-2"/>
    </source>
</evidence>
<feature type="binding site" evidence="12">
    <location>
        <position position="630"/>
    </location>
    <ligand>
        <name>S-adenosyl-L-methionine</name>
        <dbReference type="ChEBI" id="CHEBI:59789"/>
    </ligand>
</feature>
<dbReference type="SUPFAM" id="SSF51717">
    <property type="entry name" value="Dihydropteroate synthetase-like"/>
    <property type="match status" value="1"/>
</dbReference>
<dbReference type="InterPro" id="IPR011005">
    <property type="entry name" value="Dihydropteroate_synth-like_sf"/>
</dbReference>